<dbReference type="OrthoDB" id="9809429at2"/>
<evidence type="ECO:0000256" key="3">
    <source>
        <dbReference type="ARBA" id="ARBA00022432"/>
    </source>
</evidence>
<dbReference type="UniPathway" id="UPA00138"/>
<dbReference type="InterPro" id="IPR000652">
    <property type="entry name" value="Triosephosphate_isomerase"/>
</dbReference>
<dbReference type="eggNOG" id="COG0149">
    <property type="taxonomic scope" value="Bacteria"/>
</dbReference>
<evidence type="ECO:0000256" key="5">
    <source>
        <dbReference type="ARBA" id="ARBA00023152"/>
    </source>
</evidence>
<reference evidence="10" key="1">
    <citation type="journal article" date="2013" name="Stand. Genomic Sci.">
        <title>Complete genome sequence of the halophilic bacterium Spirochaeta africana type strain (Z-7692(T)) from the alkaline Lake Magadi in the East African Rift.</title>
        <authorList>
            <person name="Liolos K."/>
            <person name="Abt B."/>
            <person name="Scheuner C."/>
            <person name="Teshima H."/>
            <person name="Held B."/>
            <person name="Lapidus A."/>
            <person name="Nolan M."/>
            <person name="Lucas S."/>
            <person name="Deshpande S."/>
            <person name="Cheng J.F."/>
            <person name="Tapia R."/>
            <person name="Goodwin L.A."/>
            <person name="Pitluck S."/>
            <person name="Pagani I."/>
            <person name="Ivanova N."/>
            <person name="Mavromatis K."/>
            <person name="Mikhailova N."/>
            <person name="Huntemann M."/>
            <person name="Pati A."/>
            <person name="Chen A."/>
            <person name="Palaniappan K."/>
            <person name="Land M."/>
            <person name="Rohde M."/>
            <person name="Tindall B.J."/>
            <person name="Detter J.C."/>
            <person name="Goker M."/>
            <person name="Bristow J."/>
            <person name="Eisen J.A."/>
            <person name="Markowitz V."/>
            <person name="Hugenholtz P."/>
            <person name="Woyke T."/>
            <person name="Klenk H.P."/>
            <person name="Kyrpides N.C."/>
        </authorList>
    </citation>
    <scope>NUCLEOTIDE SEQUENCE</scope>
    <source>
        <strain evidence="10">ATCC 700263 / DSM 8902 / Z-7692</strain>
    </source>
</reference>
<evidence type="ECO:0000313" key="9">
    <source>
        <dbReference type="EMBL" id="AFG37689.1"/>
    </source>
</evidence>
<proteinExistence type="inferred from homology"/>
<dbReference type="GO" id="GO:0006094">
    <property type="term" value="P:gluconeogenesis"/>
    <property type="evidence" value="ECO:0007669"/>
    <property type="project" value="UniProtKB-UniRule"/>
</dbReference>
<comment type="subcellular location">
    <subcellularLocation>
        <location evidence="7 8">Cytoplasm</location>
    </subcellularLocation>
</comment>
<dbReference type="InterPro" id="IPR035990">
    <property type="entry name" value="TIM_sf"/>
</dbReference>
<dbReference type="Proteomes" id="UP000007383">
    <property type="component" value="Chromosome"/>
</dbReference>
<dbReference type="InterPro" id="IPR022896">
    <property type="entry name" value="TrioseP_Isoase_bac/euk"/>
</dbReference>
<dbReference type="GO" id="GO:0046166">
    <property type="term" value="P:glyceraldehyde-3-phosphate biosynthetic process"/>
    <property type="evidence" value="ECO:0007669"/>
    <property type="project" value="TreeGrafter"/>
</dbReference>
<dbReference type="Gene3D" id="3.20.20.70">
    <property type="entry name" value="Aldolase class I"/>
    <property type="match status" value="1"/>
</dbReference>
<dbReference type="Pfam" id="PF00121">
    <property type="entry name" value="TIM"/>
    <property type="match status" value="1"/>
</dbReference>
<dbReference type="AlphaFoldDB" id="H9UJJ6"/>
<gene>
    <name evidence="7" type="primary">tpiA</name>
    <name evidence="9" type="ordered locus">Spiaf_1631</name>
</gene>
<dbReference type="SUPFAM" id="SSF51351">
    <property type="entry name" value="Triosephosphate isomerase (TIM)"/>
    <property type="match status" value="1"/>
</dbReference>
<dbReference type="PROSITE" id="PS51440">
    <property type="entry name" value="TIM_2"/>
    <property type="match status" value="1"/>
</dbReference>
<comment type="function">
    <text evidence="7">Involved in the gluconeogenesis. Catalyzes stereospecifically the conversion of dihydroxyacetone phosphate (DHAP) to D-glyceraldehyde-3-phosphate (G3P).</text>
</comment>
<protein>
    <recommendedName>
        <fullName evidence="7 8">Triosephosphate isomerase</fullName>
        <shortName evidence="7">TIM</shortName>
        <shortName evidence="7">TPI</shortName>
        <ecNumber evidence="7 8">5.3.1.1</ecNumber>
    </recommendedName>
    <alternativeName>
        <fullName evidence="7">Triose-phosphate isomerase</fullName>
    </alternativeName>
</protein>
<dbReference type="HAMAP" id="MF_00147_B">
    <property type="entry name" value="TIM_B"/>
    <property type="match status" value="1"/>
</dbReference>
<dbReference type="PANTHER" id="PTHR21139:SF42">
    <property type="entry name" value="TRIOSEPHOSPHATE ISOMERASE"/>
    <property type="match status" value="1"/>
</dbReference>
<dbReference type="PROSITE" id="PS00171">
    <property type="entry name" value="TIM_1"/>
    <property type="match status" value="1"/>
</dbReference>
<keyword evidence="4 7" id="KW-0963">Cytoplasm</keyword>
<dbReference type="NCBIfam" id="TIGR00419">
    <property type="entry name" value="tim"/>
    <property type="match status" value="1"/>
</dbReference>
<dbReference type="GO" id="GO:0006096">
    <property type="term" value="P:glycolytic process"/>
    <property type="evidence" value="ECO:0007669"/>
    <property type="project" value="UniProtKB-UniRule"/>
</dbReference>
<evidence type="ECO:0000256" key="6">
    <source>
        <dbReference type="ARBA" id="ARBA00023235"/>
    </source>
</evidence>
<comment type="subunit">
    <text evidence="7 8">Homodimer.</text>
</comment>
<dbReference type="FunFam" id="3.20.20.70:FF:000016">
    <property type="entry name" value="Triosephosphate isomerase"/>
    <property type="match status" value="1"/>
</dbReference>
<keyword evidence="10" id="KW-1185">Reference proteome</keyword>
<dbReference type="UniPathway" id="UPA00109">
    <property type="reaction ID" value="UER00189"/>
</dbReference>
<dbReference type="KEGG" id="sfc:Spiaf_1631"/>
<dbReference type="InterPro" id="IPR013785">
    <property type="entry name" value="Aldolase_TIM"/>
</dbReference>
<accession>H9UJJ6</accession>
<dbReference type="EMBL" id="CP003282">
    <property type="protein sequence ID" value="AFG37689.1"/>
    <property type="molecule type" value="Genomic_DNA"/>
</dbReference>
<keyword evidence="5 7" id="KW-0324">Glycolysis</keyword>
<feature type="binding site" evidence="7">
    <location>
        <begin position="9"/>
        <end position="11"/>
    </location>
    <ligand>
        <name>substrate</name>
    </ligand>
</feature>
<dbReference type="EC" id="5.3.1.1" evidence="7 8"/>
<dbReference type="GO" id="GO:0005829">
    <property type="term" value="C:cytosol"/>
    <property type="evidence" value="ECO:0007669"/>
    <property type="project" value="TreeGrafter"/>
</dbReference>
<dbReference type="GO" id="GO:0019563">
    <property type="term" value="P:glycerol catabolic process"/>
    <property type="evidence" value="ECO:0007669"/>
    <property type="project" value="TreeGrafter"/>
</dbReference>
<sequence length="251" mass="26658">MRPYFLAGNWKLHKTPSEAVAYAKELAEAFASVTHRVMVAPTYVCIPQVAEVLKGSPVLVGAQNCAAAESGAHTGEVAPAMLKEAGVDVVILGHSERRSIYGESDETINQKVKLALSAGLEVILCVGETLDEREAGKAMQVVEDQLRKGLAGITGDQLDKITIAYEPVWAIGTGKTATPQDANEIHQGAREVLADIYSTEAAEAMVIQYGGSVKPANVKELMAMEHIDGALVGGASLTIENFAPIVQFDKE</sequence>
<dbReference type="GO" id="GO:0004807">
    <property type="term" value="F:triose-phosphate isomerase activity"/>
    <property type="evidence" value="ECO:0007669"/>
    <property type="project" value="UniProtKB-UniRule"/>
</dbReference>
<evidence type="ECO:0000256" key="7">
    <source>
        <dbReference type="HAMAP-Rule" id="MF_00147"/>
    </source>
</evidence>
<evidence type="ECO:0000256" key="1">
    <source>
        <dbReference type="ARBA" id="ARBA00004680"/>
    </source>
</evidence>
<keyword evidence="3 7" id="KW-0312">Gluconeogenesis</keyword>
<dbReference type="RefSeq" id="WP_014455672.1">
    <property type="nucleotide sequence ID" value="NC_017098.1"/>
</dbReference>
<comment type="catalytic activity">
    <reaction evidence="7 8">
        <text>D-glyceraldehyde 3-phosphate = dihydroxyacetone phosphate</text>
        <dbReference type="Rhea" id="RHEA:18585"/>
        <dbReference type="ChEBI" id="CHEBI:57642"/>
        <dbReference type="ChEBI" id="CHEBI:59776"/>
        <dbReference type="EC" id="5.3.1.1"/>
    </reaction>
</comment>
<evidence type="ECO:0000256" key="8">
    <source>
        <dbReference type="RuleBase" id="RU363013"/>
    </source>
</evidence>
<feature type="active site" description="Proton acceptor" evidence="7">
    <location>
        <position position="166"/>
    </location>
</feature>
<evidence type="ECO:0000256" key="4">
    <source>
        <dbReference type="ARBA" id="ARBA00022490"/>
    </source>
</evidence>
<keyword evidence="6 7" id="KW-0413">Isomerase</keyword>
<feature type="binding site" evidence="7">
    <location>
        <begin position="233"/>
        <end position="234"/>
    </location>
    <ligand>
        <name>substrate</name>
    </ligand>
</feature>
<dbReference type="CDD" id="cd00311">
    <property type="entry name" value="TIM"/>
    <property type="match status" value="1"/>
</dbReference>
<feature type="active site" description="Electrophile" evidence="7">
    <location>
        <position position="94"/>
    </location>
</feature>
<feature type="binding site" evidence="7">
    <location>
        <position position="212"/>
    </location>
    <ligand>
        <name>substrate</name>
    </ligand>
</feature>
<comment type="similarity">
    <text evidence="2 7 8">Belongs to the triosephosphate isomerase family.</text>
</comment>
<dbReference type="STRING" id="889378.Spiaf_1631"/>
<comment type="pathway">
    <text evidence="7 8">Carbohydrate biosynthesis; gluconeogenesis.</text>
</comment>
<evidence type="ECO:0000256" key="2">
    <source>
        <dbReference type="ARBA" id="ARBA00007422"/>
    </source>
</evidence>
<dbReference type="InterPro" id="IPR020861">
    <property type="entry name" value="Triosephosphate_isomerase_AS"/>
</dbReference>
<comment type="pathway">
    <text evidence="1 7 8">Carbohydrate degradation; glycolysis; D-glyceraldehyde 3-phosphate from glycerone phosphate: step 1/1.</text>
</comment>
<dbReference type="HOGENOM" id="CLU_024251_2_3_12"/>
<feature type="binding site" evidence="7">
    <location>
        <position position="172"/>
    </location>
    <ligand>
        <name>substrate</name>
    </ligand>
</feature>
<evidence type="ECO:0000313" key="10">
    <source>
        <dbReference type="Proteomes" id="UP000007383"/>
    </source>
</evidence>
<dbReference type="PANTHER" id="PTHR21139">
    <property type="entry name" value="TRIOSEPHOSPHATE ISOMERASE"/>
    <property type="match status" value="1"/>
</dbReference>
<dbReference type="PATRIC" id="fig|889378.3.peg.1618"/>
<organism evidence="9 10">
    <name type="scientific">Spirochaeta africana (strain ATCC 700263 / DSM 8902 / Z-7692)</name>
    <dbReference type="NCBI Taxonomy" id="889378"/>
    <lineage>
        <taxon>Bacteria</taxon>
        <taxon>Pseudomonadati</taxon>
        <taxon>Spirochaetota</taxon>
        <taxon>Spirochaetia</taxon>
        <taxon>Spirochaetales</taxon>
        <taxon>Spirochaetaceae</taxon>
        <taxon>Spirochaeta</taxon>
    </lineage>
</organism>
<name>H9UJJ6_SPIAZ</name>